<gene>
    <name evidence="6" type="ORF">ACFFTP_24070</name>
</gene>
<feature type="compositionally biased region" description="Low complexity" evidence="4">
    <location>
        <begin position="382"/>
        <end position="399"/>
    </location>
</feature>
<dbReference type="InterPro" id="IPR036388">
    <property type="entry name" value="WH-like_DNA-bd_sf"/>
</dbReference>
<keyword evidence="3" id="KW-0378">Hydrolase</keyword>
<name>A0ABV5QUN5_9ACTN</name>
<feature type="domain" description="Type II restriction enzyme NaeI" evidence="5">
    <location>
        <begin position="1370"/>
        <end position="1644"/>
    </location>
</feature>
<keyword evidence="2 6" id="KW-0255">Endonuclease</keyword>
<dbReference type="InterPro" id="IPR011990">
    <property type="entry name" value="TPR-like_helical_dom_sf"/>
</dbReference>
<keyword evidence="1" id="KW-0540">Nuclease</keyword>
<evidence type="ECO:0000259" key="5">
    <source>
        <dbReference type="Pfam" id="PF09126"/>
    </source>
</evidence>
<evidence type="ECO:0000256" key="3">
    <source>
        <dbReference type="ARBA" id="ARBA00022801"/>
    </source>
</evidence>
<proteinExistence type="predicted"/>
<feature type="compositionally biased region" description="Low complexity" evidence="4">
    <location>
        <begin position="308"/>
        <end position="329"/>
    </location>
</feature>
<dbReference type="Gene3D" id="1.25.40.10">
    <property type="entry name" value="Tetratricopeptide repeat domain"/>
    <property type="match status" value="1"/>
</dbReference>
<dbReference type="Gene3D" id="1.10.10.10">
    <property type="entry name" value="Winged helix-like DNA-binding domain superfamily/Winged helix DNA-binding domain"/>
    <property type="match status" value="1"/>
</dbReference>
<evidence type="ECO:0000313" key="7">
    <source>
        <dbReference type="Proteomes" id="UP001589716"/>
    </source>
</evidence>
<reference evidence="6 7" key="1">
    <citation type="submission" date="2024-09" db="EMBL/GenBank/DDBJ databases">
        <authorList>
            <person name="Sun Q."/>
            <person name="Mori K."/>
        </authorList>
    </citation>
    <scope>NUCLEOTIDE SEQUENCE [LARGE SCALE GENOMIC DNA]</scope>
    <source>
        <strain evidence="6 7">JCM 4414</strain>
    </source>
</reference>
<evidence type="ECO:0000256" key="4">
    <source>
        <dbReference type="SAM" id="MobiDB-lite"/>
    </source>
</evidence>
<dbReference type="Gene3D" id="3.40.50.300">
    <property type="entry name" value="P-loop containing nucleotide triphosphate hydrolases"/>
    <property type="match status" value="1"/>
</dbReference>
<organism evidence="6 7">
    <name type="scientific">Streptomyces roseoviridis</name>
    <dbReference type="NCBI Taxonomy" id="67361"/>
    <lineage>
        <taxon>Bacteria</taxon>
        <taxon>Bacillati</taxon>
        <taxon>Actinomycetota</taxon>
        <taxon>Actinomycetes</taxon>
        <taxon>Kitasatosporales</taxon>
        <taxon>Streptomycetaceae</taxon>
        <taxon>Streptomyces</taxon>
    </lineage>
</organism>
<dbReference type="EMBL" id="JBHMCT010000014">
    <property type="protein sequence ID" value="MFB9557250.1"/>
    <property type="molecule type" value="Genomic_DNA"/>
</dbReference>
<dbReference type="NCBIfam" id="NF041121">
    <property type="entry name" value="SAV_2336_NTERM"/>
    <property type="match status" value="1"/>
</dbReference>
<dbReference type="InterPro" id="IPR011335">
    <property type="entry name" value="Restrct_endonuc-II-like"/>
</dbReference>
<protein>
    <submittedName>
        <fullName evidence="6">NaeI family type II restriction endonuclease</fullName>
    </submittedName>
</protein>
<dbReference type="GO" id="GO:0004519">
    <property type="term" value="F:endonuclease activity"/>
    <property type="evidence" value="ECO:0007669"/>
    <property type="project" value="UniProtKB-KW"/>
</dbReference>
<evidence type="ECO:0000313" key="6">
    <source>
        <dbReference type="EMBL" id="MFB9557250.1"/>
    </source>
</evidence>
<dbReference type="Gene3D" id="3.40.600.10">
    <property type="entry name" value="DNA mismatch repair MutH/Restriction endonuclease, type II"/>
    <property type="match status" value="1"/>
</dbReference>
<sequence length="1658" mass="177114">MPDPLPRLLSALRTAVPELDGTALAEALWLAARMADRQEGAGPGPVPHPPADPDRPTRAHPVPPADAGEHTRSATPAPAPAPRSGTPDTTPAARPLHERLPGSAAPIRGHAVAAPHAAGLPRPLELTRALRPWKRRWPEGRRAALDIDATVDGYARSGELIPVFKAAPERWFDLVLVVDRSPGMRVWAETVAEFTAVLDRLGAFRTLQVTDLTFAATGEPHAPGPLRAADGRRLVVVVSDCMADAWRRPEIWHLLREWAGAHPTAVLNPLPTKLWRRGGLNLPTTRFTPAAPGTHRSRVPVTPPPMLGPTGPTAPTGPAAPTGPTGPAAQSLATQSPATDVRGGQDGDGPWLPIPVLSLTPHSLGRWSRTLMRGDPEGCTAVLVPPTGRTTTGTARPRTTPLPPAELARRFLRTASPRAARLAVLCAPFDRLSLRLLHLIRERLVPDAAVADVAEVVTSGVFDVVERDGSGPGTAAGAGFGIVELVLPPDAQEVLREHLPAHEVWALHQALDHHIASRGNGRTRLPSVAHDGEGPRDLAAEKAAFARASRRTLELLGLAEPRPQGEPDPAPGEGDTATGTVLPPAPEPYIGHADLADALVRNLSRGTVRAAWITAEADVPGAGRTALALHAAHRLREDFPDGVFFVPLRSSGRHPVAPDAALQRLLGDLSDLSDLGTRTGRAPEPVRPGRDGFADLAAVSALHRALRGRRVLLVLDDVATEQIAHEFARELVDGLPEGCAVVLTTRATEGTPGRHMGVELPPLTGRDAARLLAVSGEGTGEPAEHGAWWPLTLRILGGAFGSRDPMVVPKAGRYAAEWRAAGGAESPAGAVRLWLTDLARGRATTLVGLSVAAAGEFTRDEAATVLRAEPERVAAELESLVREGLLEQPDPGRYAFPAVVEAELARLEGYEARREVARARIGPFYRRAAAALYRDRREGGALAERLRIRAVRAPRPEVWVPNALAFDGVDAETLLLLHEAGAAELHPEQFLRAARALHAATGPDPRGDGHGEVRAALVLALAEYAAGRPETAWEALQGVGPSRLESDPAAYGVAAPLLARTAWAVLPDGPRAAVARAEEALAYPWGDTAPETGDLLHLLAEALTALGEHERLLSVLVRLAGHCRDRGLRAGQARALVRTATTLLRLDRPAQAEAAARQALDLLDHLDRLGDGDPAAREDAWRLLRTARKDGASTVIAIDVAAGRGGRVPLREALFANRPLLENAPYRTRSFDDCLLLVADGDAPLGPLLRELAAALPGWGDGAPRPRGVPRLAVHRGPVGPDPATDLAVEYTRTMLRSAEFRRVADNYPDDAVLCVSPEAYETLEREEGAGAALTRELTAREVRGPSGEVVCVILVPRVDLSAYDAELLQLARLFNELDPEGRTLTGVLRRCLDVALTTRHPGLVDVRDLGDAEREVLQEEFAKALCDVLPFAPAPDGRTGGLVWERRQGTVPLRVRLSLDGPGATPFEAEAEGSACLVVFPDDRRARWSAGLVRAKEGPLAPGAVLWLHRDAPLPENVLLGLAPEDRAAVLARPDDVRRVAELFRRTPGRTVPATALRPLVRESAWEKEWVVRLAGAELRRDGLLLLAANARGRATAEALRQPVPRPGEYVCVPLVRRRPEHGGRPSVVVDGVAWVVAREEDERAPLTGGFPGLRTR</sequence>
<dbReference type="SUPFAM" id="SSF48452">
    <property type="entry name" value="TPR-like"/>
    <property type="match status" value="1"/>
</dbReference>
<accession>A0ABV5QUN5</accession>
<feature type="region of interest" description="Disordered" evidence="4">
    <location>
        <begin position="556"/>
        <end position="585"/>
    </location>
</feature>
<evidence type="ECO:0000256" key="1">
    <source>
        <dbReference type="ARBA" id="ARBA00022722"/>
    </source>
</evidence>
<dbReference type="SUPFAM" id="SSF52980">
    <property type="entry name" value="Restriction endonuclease-like"/>
    <property type="match status" value="1"/>
</dbReference>
<comment type="caution">
    <text evidence="6">The sequence shown here is derived from an EMBL/GenBank/DDBJ whole genome shotgun (WGS) entry which is preliminary data.</text>
</comment>
<dbReference type="InterPro" id="IPR027417">
    <property type="entry name" value="P-loop_NTPase"/>
</dbReference>
<evidence type="ECO:0000256" key="2">
    <source>
        <dbReference type="ARBA" id="ARBA00022759"/>
    </source>
</evidence>
<dbReference type="InterPro" id="IPR047738">
    <property type="entry name" value="SAV_2336-like_N"/>
</dbReference>
<feature type="region of interest" description="Disordered" evidence="4">
    <location>
        <begin position="378"/>
        <end position="402"/>
    </location>
</feature>
<dbReference type="InterPro" id="IPR015210">
    <property type="entry name" value="NaeI"/>
</dbReference>
<dbReference type="PANTHER" id="PTHR47691:SF3">
    <property type="entry name" value="HTH-TYPE TRANSCRIPTIONAL REGULATOR RV0890C-RELATED"/>
    <property type="match status" value="1"/>
</dbReference>
<dbReference type="InterPro" id="IPR037057">
    <property type="entry name" value="DNA_rep_MutH/T2_RE_sf"/>
</dbReference>
<keyword evidence="7" id="KW-1185">Reference proteome</keyword>
<dbReference type="Pfam" id="PF09126">
    <property type="entry name" value="NaeI"/>
    <property type="match status" value="1"/>
</dbReference>
<dbReference type="PANTHER" id="PTHR47691">
    <property type="entry name" value="REGULATOR-RELATED"/>
    <property type="match status" value="1"/>
</dbReference>
<dbReference type="Proteomes" id="UP001589716">
    <property type="component" value="Unassembled WGS sequence"/>
</dbReference>
<feature type="region of interest" description="Disordered" evidence="4">
    <location>
        <begin position="35"/>
        <end position="102"/>
    </location>
</feature>
<dbReference type="RefSeq" id="WP_345484162.1">
    <property type="nucleotide sequence ID" value="NZ_BAAAWU010000001.1"/>
</dbReference>
<feature type="region of interest" description="Disordered" evidence="4">
    <location>
        <begin position="285"/>
        <end position="353"/>
    </location>
</feature>
<dbReference type="SUPFAM" id="SSF52540">
    <property type="entry name" value="P-loop containing nucleoside triphosphate hydrolases"/>
    <property type="match status" value="1"/>
</dbReference>